<accession>A0ABW1SAS2</accession>
<feature type="domain" description="MmgE/PrpD N-terminal" evidence="2">
    <location>
        <begin position="27"/>
        <end position="241"/>
    </location>
</feature>
<evidence type="ECO:0000259" key="2">
    <source>
        <dbReference type="Pfam" id="PF03972"/>
    </source>
</evidence>
<dbReference type="EMBL" id="JBHSSW010000012">
    <property type="protein sequence ID" value="MFC6198367.1"/>
    <property type="molecule type" value="Genomic_DNA"/>
</dbReference>
<dbReference type="PANTHER" id="PTHR16943:SF8">
    <property type="entry name" value="2-METHYLCITRATE DEHYDRATASE"/>
    <property type="match status" value="1"/>
</dbReference>
<dbReference type="PANTHER" id="PTHR16943">
    <property type="entry name" value="2-METHYLCITRATE DEHYDRATASE-RELATED"/>
    <property type="match status" value="1"/>
</dbReference>
<dbReference type="InterPro" id="IPR042183">
    <property type="entry name" value="MmgE/PrpD_sf_1"/>
</dbReference>
<name>A0ABW1SAS2_9PROT</name>
<dbReference type="Pfam" id="PF03972">
    <property type="entry name" value="MmgE_PrpD_N"/>
    <property type="match status" value="1"/>
</dbReference>
<comment type="caution">
    <text evidence="4">The sequence shown here is derived from an EMBL/GenBank/DDBJ whole genome shotgun (WGS) entry which is preliminary data.</text>
</comment>
<dbReference type="InterPro" id="IPR036148">
    <property type="entry name" value="MmgE/PrpD_sf"/>
</dbReference>
<proteinExistence type="inferred from homology"/>
<sequence length="463" mass="49402">MALSGGIPTATELAAEQRRSWLPAWGEFAHRLAFGDLPGAVMEHAKLVLLDTIGAIIAGMQEPEMKALVMRTELTGHSALIGGAQTGAPQQVALLNGTAGTMLEIDEGNQFARGHPAIQVLPALLAVAASERLSGQQLIRALVLGYEFGARLGAASKLNVAMHPHGTWGAPAAALAVAALREASQPSLVQTVNIGSSFALSTSRRTMLEGATVRNTYSGFSNLMGILASDFERSGFTGEADGVASVYSGIVADEFSPDVMLNGLGRDWEIARNYFKSHAACRYTHSALDALLQIMSDHAGRLVADAIEAIEVDTYIWAAQLNNSDPDNMLAAKFSLPFALATTIQHGEPNLNAFRADAIADPVTRKLSQKVRLREDVSMTAMLPDKRPSRVCVHLKTGEVLSAQTFTNRGDAESPYSRDDIILKFRKNVAPVWGEGACEAVIDDVMSIDQAKNLGALNEKLSL</sequence>
<organism evidence="4 5">
    <name type="scientific">Ponticaulis profundi</name>
    <dbReference type="NCBI Taxonomy" id="2665222"/>
    <lineage>
        <taxon>Bacteria</taxon>
        <taxon>Pseudomonadati</taxon>
        <taxon>Pseudomonadota</taxon>
        <taxon>Alphaproteobacteria</taxon>
        <taxon>Hyphomonadales</taxon>
        <taxon>Hyphomonadaceae</taxon>
        <taxon>Ponticaulis</taxon>
    </lineage>
</organism>
<gene>
    <name evidence="4" type="ORF">ACFQDM_09765</name>
</gene>
<dbReference type="Gene3D" id="3.30.1330.120">
    <property type="entry name" value="2-methylcitrate dehydratase PrpD"/>
    <property type="match status" value="1"/>
</dbReference>
<comment type="similarity">
    <text evidence="1">Belongs to the PrpD family.</text>
</comment>
<reference evidence="5" key="1">
    <citation type="journal article" date="2019" name="Int. J. Syst. Evol. Microbiol.">
        <title>The Global Catalogue of Microorganisms (GCM) 10K type strain sequencing project: providing services to taxonomists for standard genome sequencing and annotation.</title>
        <authorList>
            <consortium name="The Broad Institute Genomics Platform"/>
            <consortium name="The Broad Institute Genome Sequencing Center for Infectious Disease"/>
            <person name="Wu L."/>
            <person name="Ma J."/>
        </authorList>
    </citation>
    <scope>NUCLEOTIDE SEQUENCE [LARGE SCALE GENOMIC DNA]</scope>
    <source>
        <strain evidence="5">CGMCC-1.15741</strain>
    </source>
</reference>
<evidence type="ECO:0000313" key="4">
    <source>
        <dbReference type="EMBL" id="MFC6198367.1"/>
    </source>
</evidence>
<dbReference type="RefSeq" id="WP_377378519.1">
    <property type="nucleotide sequence ID" value="NZ_JBHSSW010000012.1"/>
</dbReference>
<dbReference type="InterPro" id="IPR045337">
    <property type="entry name" value="MmgE_PrpD_C"/>
</dbReference>
<evidence type="ECO:0000313" key="5">
    <source>
        <dbReference type="Proteomes" id="UP001596303"/>
    </source>
</evidence>
<keyword evidence="5" id="KW-1185">Reference proteome</keyword>
<evidence type="ECO:0000259" key="3">
    <source>
        <dbReference type="Pfam" id="PF19305"/>
    </source>
</evidence>
<dbReference type="SUPFAM" id="SSF103378">
    <property type="entry name" value="2-methylcitrate dehydratase PrpD"/>
    <property type="match status" value="1"/>
</dbReference>
<evidence type="ECO:0000256" key="1">
    <source>
        <dbReference type="ARBA" id="ARBA00006174"/>
    </source>
</evidence>
<dbReference type="InterPro" id="IPR045336">
    <property type="entry name" value="MmgE_PrpD_N"/>
</dbReference>
<dbReference type="Pfam" id="PF19305">
    <property type="entry name" value="MmgE_PrpD_C"/>
    <property type="match status" value="1"/>
</dbReference>
<dbReference type="InterPro" id="IPR005656">
    <property type="entry name" value="MmgE_PrpD"/>
</dbReference>
<dbReference type="InterPro" id="IPR042188">
    <property type="entry name" value="MmgE/PrpD_sf_2"/>
</dbReference>
<feature type="domain" description="MmgE/PrpD C-terminal" evidence="3">
    <location>
        <begin position="278"/>
        <end position="445"/>
    </location>
</feature>
<dbReference type="Gene3D" id="1.10.4100.10">
    <property type="entry name" value="2-methylcitrate dehydratase PrpD"/>
    <property type="match status" value="1"/>
</dbReference>
<protein>
    <submittedName>
        <fullName evidence="4">MmgE/PrpD family protein</fullName>
    </submittedName>
</protein>
<dbReference type="Proteomes" id="UP001596303">
    <property type="component" value="Unassembled WGS sequence"/>
</dbReference>